<accession>A0A1U7DG06</accession>
<feature type="compositionally biased region" description="Basic and acidic residues" evidence="6">
    <location>
        <begin position="451"/>
        <end position="464"/>
    </location>
</feature>
<feature type="transmembrane region" description="Helical" evidence="7">
    <location>
        <begin position="364"/>
        <end position="388"/>
    </location>
</feature>
<feature type="transmembrane region" description="Helical" evidence="7">
    <location>
        <begin position="329"/>
        <end position="352"/>
    </location>
</feature>
<feature type="transmembrane region" description="Helical" evidence="7">
    <location>
        <begin position="207"/>
        <end position="223"/>
    </location>
</feature>
<name>A0A1U7DG06_9RHOB</name>
<evidence type="ECO:0000256" key="3">
    <source>
        <dbReference type="ARBA" id="ARBA00022692"/>
    </source>
</evidence>
<evidence type="ECO:0000256" key="4">
    <source>
        <dbReference type="ARBA" id="ARBA00022989"/>
    </source>
</evidence>
<gene>
    <name evidence="8" type="ORF">BV394_03395</name>
</gene>
<keyword evidence="9" id="KW-1185">Reference proteome</keyword>
<dbReference type="STRING" id="1267768.BV394_03395"/>
<feature type="transmembrane region" description="Helical" evidence="7">
    <location>
        <begin position="59"/>
        <end position="79"/>
    </location>
</feature>
<dbReference type="PANTHER" id="PTHR30250">
    <property type="entry name" value="PST FAMILY PREDICTED COLANIC ACID TRANSPORTER"/>
    <property type="match status" value="1"/>
</dbReference>
<reference evidence="8 9" key="1">
    <citation type="submission" date="2017-01" db="EMBL/GenBank/DDBJ databases">
        <title>Genomic analysis of Xuhuaishuia manganoxidans DY6-4.</title>
        <authorList>
            <person name="Wang X."/>
        </authorList>
    </citation>
    <scope>NUCLEOTIDE SEQUENCE [LARGE SCALE GENOMIC DNA]</scope>
    <source>
        <strain evidence="8 9">DY6-4</strain>
    </source>
</reference>
<keyword evidence="3 7" id="KW-0812">Transmembrane</keyword>
<dbReference type="GO" id="GO:0005886">
    <property type="term" value="C:plasma membrane"/>
    <property type="evidence" value="ECO:0007669"/>
    <property type="project" value="UniProtKB-SubCell"/>
</dbReference>
<dbReference type="InterPro" id="IPR050833">
    <property type="entry name" value="Poly_Biosynth_Transport"/>
</dbReference>
<feature type="compositionally biased region" description="Basic residues" evidence="6">
    <location>
        <begin position="478"/>
        <end position="488"/>
    </location>
</feature>
<organism evidence="8 9">
    <name type="scientific">Brevirhabdus pacifica</name>
    <dbReference type="NCBI Taxonomy" id="1267768"/>
    <lineage>
        <taxon>Bacteria</taxon>
        <taxon>Pseudomonadati</taxon>
        <taxon>Pseudomonadota</taxon>
        <taxon>Alphaproteobacteria</taxon>
        <taxon>Rhodobacterales</taxon>
        <taxon>Paracoccaceae</taxon>
        <taxon>Brevirhabdus</taxon>
    </lineage>
</organism>
<dbReference type="AlphaFoldDB" id="A0A1U7DG06"/>
<evidence type="ECO:0008006" key="10">
    <source>
        <dbReference type="Google" id="ProtNLM"/>
    </source>
</evidence>
<keyword evidence="4 7" id="KW-1133">Transmembrane helix</keyword>
<sequence>MELSFLRRARSGRASAGPSTVGPGTAGLGRSALLLLGLRLLGVGGQLILLAYLANRLSMAQMAVFALCYAALGLVRVLGPLGMDQASLRLLALTRQAGGTGSDPGARLAAAGLAMSALTGVLVAMLAAILLLAGWLPGFSGGLDPVTGWAMVAALPAHVLIGLLVGQLRGLGHNLAAQAPEALVLQLGTLGLVGLAGAQWAVPALALASWAVVIVQLFLRHLALRRRRESRLPARFGRAECLALLRSGWPVLQAQGLNALSVRAPLFLAAATSSPGVAAAAVAQLEVALRLGNLPSLLTGSVGATFCPRLARQARAGDRPGLARSRRAIGLMAGVPALAYLALSILLAGPVLEGVLPPAYRAAALPLGFIALAAAANAVWAGASYQLLMSDRAEVVRRYGLLRLAVLTLVALLLAPEWGAAGVAMAVAAGGVLADGGMALSLWREDRDRLGERTPTHAAGRDAPRPSCQASRAAAQAKSRKAGFGRAK</sequence>
<evidence type="ECO:0000313" key="9">
    <source>
        <dbReference type="Proteomes" id="UP000187266"/>
    </source>
</evidence>
<feature type="transmembrane region" description="Helical" evidence="7">
    <location>
        <begin position="400"/>
        <end position="416"/>
    </location>
</feature>
<feature type="transmembrane region" description="Helical" evidence="7">
    <location>
        <begin position="422"/>
        <end position="443"/>
    </location>
</feature>
<evidence type="ECO:0000313" key="8">
    <source>
        <dbReference type="EMBL" id="APX88891.1"/>
    </source>
</evidence>
<evidence type="ECO:0000256" key="7">
    <source>
        <dbReference type="SAM" id="Phobius"/>
    </source>
</evidence>
<dbReference type="EMBL" id="CP019124">
    <property type="protein sequence ID" value="APX88891.1"/>
    <property type="molecule type" value="Genomic_DNA"/>
</dbReference>
<dbReference type="PANTHER" id="PTHR30250:SF11">
    <property type="entry name" value="O-ANTIGEN TRANSPORTER-RELATED"/>
    <property type="match status" value="1"/>
</dbReference>
<feature type="transmembrane region" description="Helical" evidence="7">
    <location>
        <begin position="32"/>
        <end position="53"/>
    </location>
</feature>
<evidence type="ECO:0000256" key="2">
    <source>
        <dbReference type="ARBA" id="ARBA00022475"/>
    </source>
</evidence>
<evidence type="ECO:0000256" key="5">
    <source>
        <dbReference type="ARBA" id="ARBA00023136"/>
    </source>
</evidence>
<proteinExistence type="predicted"/>
<feature type="region of interest" description="Disordered" evidence="6">
    <location>
        <begin position="451"/>
        <end position="488"/>
    </location>
</feature>
<dbReference type="RefSeq" id="WP_076978914.1">
    <property type="nucleotide sequence ID" value="NZ_CP019124.1"/>
</dbReference>
<keyword evidence="2" id="KW-1003">Cell membrane</keyword>
<evidence type="ECO:0000256" key="1">
    <source>
        <dbReference type="ARBA" id="ARBA00004651"/>
    </source>
</evidence>
<dbReference type="OrthoDB" id="1363842at28211"/>
<feature type="transmembrane region" description="Helical" evidence="7">
    <location>
        <begin position="148"/>
        <end position="171"/>
    </location>
</feature>
<dbReference type="Proteomes" id="UP000187266">
    <property type="component" value="Chromosome"/>
</dbReference>
<protein>
    <recommendedName>
        <fullName evidence="10">O-antigen/teichoic acid export membrane protein</fullName>
    </recommendedName>
</protein>
<comment type="subcellular location">
    <subcellularLocation>
        <location evidence="1">Cell membrane</location>
        <topology evidence="1">Multi-pass membrane protein</topology>
    </subcellularLocation>
</comment>
<evidence type="ECO:0000256" key="6">
    <source>
        <dbReference type="SAM" id="MobiDB-lite"/>
    </source>
</evidence>
<keyword evidence="5 7" id="KW-0472">Membrane</keyword>
<feature type="transmembrane region" description="Helical" evidence="7">
    <location>
        <begin position="108"/>
        <end position="136"/>
    </location>
</feature>